<accession>A0A011AK83</accession>
<feature type="signal peptide" evidence="1">
    <location>
        <begin position="1"/>
        <end position="19"/>
    </location>
</feature>
<dbReference type="AlphaFoldDB" id="A0A011AK83"/>
<keyword evidence="3" id="KW-1185">Reference proteome</keyword>
<dbReference type="EMBL" id="JFBT01000001">
    <property type="protein sequence ID" value="EXG82381.1"/>
    <property type="molecule type" value="Genomic_DNA"/>
</dbReference>
<evidence type="ECO:0000256" key="1">
    <source>
        <dbReference type="SAM" id="SignalP"/>
    </source>
</evidence>
<dbReference type="RefSeq" id="WP_157017825.1">
    <property type="nucleotide sequence ID" value="NZ_KK073874.1"/>
</dbReference>
<reference evidence="2 3" key="1">
    <citation type="submission" date="2013-07" db="EMBL/GenBank/DDBJ databases">
        <authorList>
            <consortium name="DOE Joint Genome Institute"/>
            <person name="Eisen J."/>
            <person name="Huntemann M."/>
            <person name="Han J."/>
            <person name="Chen A."/>
            <person name="Kyrpides N."/>
            <person name="Mavromatis K."/>
            <person name="Markowitz V."/>
            <person name="Palaniappan K."/>
            <person name="Ivanova N."/>
            <person name="Schaumberg A."/>
            <person name="Pati A."/>
            <person name="Liolios K."/>
            <person name="Nordberg H.P."/>
            <person name="Cantor M.N."/>
            <person name="Hua S.X."/>
            <person name="Woyke T."/>
        </authorList>
    </citation>
    <scope>NUCLEOTIDE SEQUENCE [LARGE SCALE GENOMIC DNA]</scope>
    <source>
        <strain evidence="2 3">DSM 44712</strain>
    </source>
</reference>
<dbReference type="HOGENOM" id="CLU_2971817_0_0_11"/>
<evidence type="ECO:0000313" key="2">
    <source>
        <dbReference type="EMBL" id="EXG82381.1"/>
    </source>
</evidence>
<name>A0A011AK83_9ACTN</name>
<organism evidence="2 3">
    <name type="scientific">Cryptosporangium arvum DSM 44712</name>
    <dbReference type="NCBI Taxonomy" id="927661"/>
    <lineage>
        <taxon>Bacteria</taxon>
        <taxon>Bacillati</taxon>
        <taxon>Actinomycetota</taxon>
        <taxon>Actinomycetes</taxon>
        <taxon>Cryptosporangiales</taxon>
        <taxon>Cryptosporangiaceae</taxon>
        <taxon>Cryptosporangium</taxon>
    </lineage>
</organism>
<evidence type="ECO:0000313" key="3">
    <source>
        <dbReference type="Proteomes" id="UP000021053"/>
    </source>
</evidence>
<gene>
    <name evidence="2" type="ORF">CryarDRAFT_3559</name>
</gene>
<protein>
    <submittedName>
        <fullName evidence="2">Uncharacterized protein</fullName>
    </submittedName>
</protein>
<dbReference type="Proteomes" id="UP000021053">
    <property type="component" value="Unassembled WGS sequence"/>
</dbReference>
<proteinExistence type="predicted"/>
<keyword evidence="1" id="KW-0732">Signal</keyword>
<comment type="caution">
    <text evidence="2">The sequence shown here is derived from an EMBL/GenBank/DDBJ whole genome shotgun (WGS) entry which is preliminary data.</text>
</comment>
<feature type="chain" id="PRO_5038747709" evidence="1">
    <location>
        <begin position="20"/>
        <end position="58"/>
    </location>
</feature>
<sequence>MTRLADRLLSLFVPTTSAAAASSFCEYSCQSSYIGRMCYWVWQSSGGYVKQCRGCGTC</sequence>